<keyword evidence="7 8" id="KW-0275">Fatty acid biosynthesis</keyword>
<comment type="function">
    <text evidence="8">Transfers the 4'-phosphopantetheine moiety from coenzyme A to a Ser of acyl-carrier-protein.</text>
</comment>
<dbReference type="Gene3D" id="3.90.470.20">
    <property type="entry name" value="4'-phosphopantetheinyl transferase domain"/>
    <property type="match status" value="1"/>
</dbReference>
<dbReference type="GO" id="GO:0005737">
    <property type="term" value="C:cytoplasm"/>
    <property type="evidence" value="ECO:0007669"/>
    <property type="project" value="UniProtKB-SubCell"/>
</dbReference>
<keyword evidence="2 8" id="KW-0808">Transferase</keyword>
<keyword evidence="5 8" id="KW-0460">Magnesium</keyword>
<keyword evidence="11" id="KW-1185">Reference proteome</keyword>
<feature type="binding site" evidence="8">
    <location>
        <position position="57"/>
    </location>
    <ligand>
        <name>Mg(2+)</name>
        <dbReference type="ChEBI" id="CHEBI:18420"/>
    </ligand>
</feature>
<evidence type="ECO:0000256" key="7">
    <source>
        <dbReference type="ARBA" id="ARBA00023160"/>
    </source>
</evidence>
<sequence length="126" mass="13708">MIFGIGTDLVSIARVEAALERSGPRFAERILAPSEREAFASATHPARLLAKRFAAKEAFGKAFGTGVVAPATLHSVAVSRDERGKPHYDYHGDLARIMDERQLRAHLSITDEQDYVVAFAVIESAA</sequence>
<dbReference type="GO" id="GO:0006633">
    <property type="term" value="P:fatty acid biosynthetic process"/>
    <property type="evidence" value="ECO:0007669"/>
    <property type="project" value="UniProtKB-UniRule"/>
</dbReference>
<dbReference type="GO" id="GO:0008897">
    <property type="term" value="F:holo-[acyl-carrier-protein] synthase activity"/>
    <property type="evidence" value="ECO:0007669"/>
    <property type="project" value="UniProtKB-UniRule"/>
</dbReference>
<evidence type="ECO:0000256" key="3">
    <source>
        <dbReference type="ARBA" id="ARBA00022723"/>
    </source>
</evidence>
<dbReference type="NCBIfam" id="TIGR00516">
    <property type="entry name" value="acpS"/>
    <property type="match status" value="1"/>
</dbReference>
<dbReference type="InterPro" id="IPR008278">
    <property type="entry name" value="4-PPantetheinyl_Trfase_dom"/>
</dbReference>
<accession>A0A6C1B2B0</accession>
<organism evidence="10 11">
    <name type="scientific">Nitrogeniibacter mangrovi</name>
    <dbReference type="NCBI Taxonomy" id="2016596"/>
    <lineage>
        <taxon>Bacteria</taxon>
        <taxon>Pseudomonadati</taxon>
        <taxon>Pseudomonadota</taxon>
        <taxon>Betaproteobacteria</taxon>
        <taxon>Rhodocyclales</taxon>
        <taxon>Zoogloeaceae</taxon>
        <taxon>Nitrogeniibacter</taxon>
    </lineage>
</organism>
<dbReference type="HAMAP" id="MF_00101">
    <property type="entry name" value="AcpS"/>
    <property type="match status" value="1"/>
</dbReference>
<dbReference type="SUPFAM" id="SSF56214">
    <property type="entry name" value="4'-phosphopantetheinyl transferase"/>
    <property type="match status" value="1"/>
</dbReference>
<dbReference type="GO" id="GO:0000287">
    <property type="term" value="F:magnesium ion binding"/>
    <property type="evidence" value="ECO:0007669"/>
    <property type="project" value="UniProtKB-UniRule"/>
</dbReference>
<dbReference type="AlphaFoldDB" id="A0A6C1B2B0"/>
<name>A0A6C1B2B0_9RHOO</name>
<dbReference type="RefSeq" id="WP_173764938.1">
    <property type="nucleotide sequence ID" value="NZ_CP048836.1"/>
</dbReference>
<evidence type="ECO:0000256" key="8">
    <source>
        <dbReference type="HAMAP-Rule" id="MF_00101"/>
    </source>
</evidence>
<evidence type="ECO:0000256" key="4">
    <source>
        <dbReference type="ARBA" id="ARBA00022832"/>
    </source>
</evidence>
<keyword evidence="6 8" id="KW-0443">Lipid metabolism</keyword>
<protein>
    <recommendedName>
        <fullName evidence="8">Holo-[acyl-carrier-protein] synthase</fullName>
        <shortName evidence="8">Holo-ACP synthase</shortName>
        <ecNumber evidence="8">2.7.8.7</ecNumber>
    </recommendedName>
    <alternativeName>
        <fullName evidence="8">4'-phosphopantetheinyl transferase AcpS</fullName>
    </alternativeName>
</protein>
<comment type="catalytic activity">
    <reaction evidence="8">
        <text>apo-[ACP] + CoA = holo-[ACP] + adenosine 3',5'-bisphosphate + H(+)</text>
        <dbReference type="Rhea" id="RHEA:12068"/>
        <dbReference type="Rhea" id="RHEA-COMP:9685"/>
        <dbReference type="Rhea" id="RHEA-COMP:9690"/>
        <dbReference type="ChEBI" id="CHEBI:15378"/>
        <dbReference type="ChEBI" id="CHEBI:29999"/>
        <dbReference type="ChEBI" id="CHEBI:57287"/>
        <dbReference type="ChEBI" id="CHEBI:58343"/>
        <dbReference type="ChEBI" id="CHEBI:64479"/>
        <dbReference type="EC" id="2.7.8.7"/>
    </reaction>
</comment>
<comment type="subcellular location">
    <subcellularLocation>
        <location evidence="8">Cytoplasm</location>
    </subcellularLocation>
</comment>
<keyword evidence="3 8" id="KW-0479">Metal-binding</keyword>
<dbReference type="Proteomes" id="UP000501991">
    <property type="component" value="Chromosome"/>
</dbReference>
<evidence type="ECO:0000256" key="6">
    <source>
        <dbReference type="ARBA" id="ARBA00023098"/>
    </source>
</evidence>
<evidence type="ECO:0000256" key="5">
    <source>
        <dbReference type="ARBA" id="ARBA00022842"/>
    </source>
</evidence>
<reference evidence="10 11" key="1">
    <citation type="submission" date="2020-02" db="EMBL/GenBank/DDBJ databases">
        <title>Nitrogenibacter mangrovi gen. nov., sp. nov. isolated from mangrove sediment, a denitrifying betaproteobacterium.</title>
        <authorList>
            <person name="Liao H."/>
            <person name="Tian Y."/>
        </authorList>
    </citation>
    <scope>NUCLEOTIDE SEQUENCE [LARGE SCALE GENOMIC DNA]</scope>
    <source>
        <strain evidence="10 11">M9-3-2</strain>
    </source>
</reference>
<evidence type="ECO:0000259" key="9">
    <source>
        <dbReference type="Pfam" id="PF01648"/>
    </source>
</evidence>
<dbReference type="EC" id="2.7.8.7" evidence="8"/>
<dbReference type="Pfam" id="PF01648">
    <property type="entry name" value="ACPS"/>
    <property type="match status" value="1"/>
</dbReference>
<feature type="domain" description="4'-phosphopantetheinyl transferase" evidence="9">
    <location>
        <begin position="4"/>
        <end position="120"/>
    </location>
</feature>
<dbReference type="InterPro" id="IPR002582">
    <property type="entry name" value="ACPS"/>
</dbReference>
<dbReference type="EMBL" id="CP048836">
    <property type="protein sequence ID" value="QID17776.1"/>
    <property type="molecule type" value="Genomic_DNA"/>
</dbReference>
<evidence type="ECO:0000313" key="10">
    <source>
        <dbReference type="EMBL" id="QID17776.1"/>
    </source>
</evidence>
<feature type="binding site" evidence="8">
    <location>
        <position position="8"/>
    </location>
    <ligand>
        <name>Mg(2+)</name>
        <dbReference type="ChEBI" id="CHEBI:18420"/>
    </ligand>
</feature>
<comment type="similarity">
    <text evidence="8">Belongs to the P-Pant transferase superfamily. AcpS family.</text>
</comment>
<keyword evidence="8" id="KW-0963">Cytoplasm</keyword>
<gene>
    <name evidence="8" type="primary">acpS</name>
    <name evidence="10" type="ORF">G3580_09035</name>
</gene>
<dbReference type="InterPro" id="IPR004568">
    <property type="entry name" value="Ppantetheine-prot_Trfase_dom"/>
</dbReference>
<dbReference type="NCBIfam" id="TIGR00556">
    <property type="entry name" value="pantethn_trn"/>
    <property type="match status" value="1"/>
</dbReference>
<evidence type="ECO:0000256" key="1">
    <source>
        <dbReference type="ARBA" id="ARBA00022516"/>
    </source>
</evidence>
<proteinExistence type="inferred from homology"/>
<keyword evidence="1 8" id="KW-0444">Lipid biosynthesis</keyword>
<evidence type="ECO:0000256" key="2">
    <source>
        <dbReference type="ARBA" id="ARBA00022679"/>
    </source>
</evidence>
<dbReference type="InterPro" id="IPR037143">
    <property type="entry name" value="4-PPantetheinyl_Trfase_dom_sf"/>
</dbReference>
<dbReference type="KEGG" id="azq:G3580_09035"/>
<evidence type="ECO:0000313" key="11">
    <source>
        <dbReference type="Proteomes" id="UP000501991"/>
    </source>
</evidence>
<comment type="cofactor">
    <cofactor evidence="8">
        <name>Mg(2+)</name>
        <dbReference type="ChEBI" id="CHEBI:18420"/>
    </cofactor>
</comment>
<keyword evidence="4 8" id="KW-0276">Fatty acid metabolism</keyword>